<dbReference type="RefSeq" id="WP_024429287.1">
    <property type="nucleotide sequence ID" value="NZ_CP016909.1"/>
</dbReference>
<protein>
    <submittedName>
        <fullName evidence="2">Uncharacterized protein</fullName>
    </submittedName>
</protein>
<evidence type="ECO:0000313" key="2">
    <source>
        <dbReference type="EMBL" id="KGX08167.1"/>
    </source>
</evidence>
<organism evidence="2 3">
    <name type="scientific">Burkholderia pseudomallei</name>
    <name type="common">Pseudomonas pseudomallei</name>
    <dbReference type="NCBI Taxonomy" id="28450"/>
    <lineage>
        <taxon>Bacteria</taxon>
        <taxon>Pseudomonadati</taxon>
        <taxon>Pseudomonadota</taxon>
        <taxon>Betaproteobacteria</taxon>
        <taxon>Burkholderiales</taxon>
        <taxon>Burkholderiaceae</taxon>
        <taxon>Burkholderia</taxon>
        <taxon>pseudomallei group</taxon>
    </lineage>
</organism>
<dbReference type="AlphaFoldDB" id="A0AA40MER6"/>
<feature type="region of interest" description="Disordered" evidence="1">
    <location>
        <begin position="36"/>
        <end position="61"/>
    </location>
</feature>
<comment type="caution">
    <text evidence="2">The sequence shown here is derived from an EMBL/GenBank/DDBJ whole genome shotgun (WGS) entry which is preliminary data.</text>
</comment>
<sequence length="61" mass="6726">MKVVKFQRHYAQYTPGDVAGFEDAHADRLVEAQIARAHEPEAKEMKAPTKADTSKPTATKG</sequence>
<gene>
    <name evidence="2" type="ORF">Y036_599</name>
</gene>
<accession>A0AA40MER6</accession>
<reference evidence="2 3" key="1">
    <citation type="submission" date="2014-08" db="EMBL/GenBank/DDBJ databases">
        <authorList>
            <person name="Bunnell A."/>
            <person name="Chain P.S."/>
            <person name="Chertkov O."/>
            <person name="Currie B.J."/>
            <person name="Daligault H.E."/>
            <person name="Davenport K.W."/>
            <person name="Davis C."/>
            <person name="Gleasner C.D."/>
            <person name="Johnson S.L."/>
            <person name="Kaestli M."/>
            <person name="Koren S."/>
            <person name="Kunde Y.A."/>
            <person name="Mayo M."/>
            <person name="McMurry K.K."/>
            <person name="Price E.P."/>
            <person name="Reitenga K.G."/>
            <person name="Robison R."/>
            <person name="Rosovitz M.J."/>
            <person name="Sarovich D.S."/>
            <person name="Teshima H."/>
        </authorList>
    </citation>
    <scope>NUCLEOTIDE SEQUENCE [LARGE SCALE GENOMIC DNA]</scope>
    <source>
        <strain evidence="2 3">MSHR44</strain>
    </source>
</reference>
<dbReference type="Proteomes" id="UP000030475">
    <property type="component" value="Unassembled WGS sequence"/>
</dbReference>
<feature type="compositionally biased region" description="Basic and acidic residues" evidence="1">
    <location>
        <begin position="36"/>
        <end position="53"/>
    </location>
</feature>
<name>A0AA40MER6_BURPE</name>
<evidence type="ECO:0000313" key="3">
    <source>
        <dbReference type="Proteomes" id="UP000030475"/>
    </source>
</evidence>
<dbReference type="EMBL" id="JQIM01000010">
    <property type="protein sequence ID" value="KGX08167.1"/>
    <property type="molecule type" value="Genomic_DNA"/>
</dbReference>
<evidence type="ECO:0000256" key="1">
    <source>
        <dbReference type="SAM" id="MobiDB-lite"/>
    </source>
</evidence>
<proteinExistence type="predicted"/>